<dbReference type="InterPro" id="IPR012902">
    <property type="entry name" value="N_methyl_site"/>
</dbReference>
<organism evidence="7 8">
    <name type="scientific">Providencia burhodogranariea DSM 19968</name>
    <dbReference type="NCBI Taxonomy" id="1141662"/>
    <lineage>
        <taxon>Bacteria</taxon>
        <taxon>Pseudomonadati</taxon>
        <taxon>Pseudomonadota</taxon>
        <taxon>Gammaproteobacteria</taxon>
        <taxon>Enterobacterales</taxon>
        <taxon>Morganellaceae</taxon>
        <taxon>Providencia</taxon>
    </lineage>
</organism>
<dbReference type="AlphaFoldDB" id="K8WPX4"/>
<evidence type="ECO:0000256" key="2">
    <source>
        <dbReference type="ARBA" id="ARBA00022481"/>
    </source>
</evidence>
<protein>
    <recommendedName>
        <fullName evidence="9">Prepilin peptidase dependent protein B</fullName>
    </recommendedName>
</protein>
<evidence type="ECO:0000256" key="3">
    <source>
        <dbReference type="ARBA" id="ARBA00022692"/>
    </source>
</evidence>
<sequence length="201" mass="23458">MLKFFLMPKHNQQGFSLIETLIAMAISSLICIAATAVFPGLFKKIHQSYIQYQIDREVRQVLISMEKDFRRIGYCGSLSCEGEALKIDAKFLSRYPNSCIIFAYDQNLSGTWRPVKLKNKETDFFGYRLNDKKLESNRNVMNCDGNRWQSLFDPLMVKVKELRFTWHEPQAVLEMSLSVETPHLVNQRFSYQTSVLLRNLQ</sequence>
<evidence type="ECO:0000313" key="8">
    <source>
        <dbReference type="Proteomes" id="UP000009336"/>
    </source>
</evidence>
<dbReference type="HOGENOM" id="CLU_090952_1_0_6"/>
<evidence type="ECO:0000256" key="4">
    <source>
        <dbReference type="ARBA" id="ARBA00022989"/>
    </source>
</evidence>
<dbReference type="eggNOG" id="COG4795">
    <property type="taxonomic scope" value="Bacteria"/>
</dbReference>
<dbReference type="PANTHER" id="PTHR39583">
    <property type="entry name" value="TYPE II SECRETION SYSTEM PROTEIN J-RELATED"/>
    <property type="match status" value="1"/>
</dbReference>
<keyword evidence="5 6" id="KW-0472">Membrane</keyword>
<evidence type="ECO:0008006" key="9">
    <source>
        <dbReference type="Google" id="ProtNLM"/>
    </source>
</evidence>
<dbReference type="STRING" id="1141662.OOA_13802"/>
<name>K8WPX4_9GAMM</name>
<keyword evidence="2" id="KW-0488">Methylation</keyword>
<evidence type="ECO:0000313" key="7">
    <source>
        <dbReference type="EMBL" id="EKT58205.1"/>
    </source>
</evidence>
<dbReference type="RefSeq" id="WP_008912751.1">
    <property type="nucleotide sequence ID" value="NZ_KB233223.1"/>
</dbReference>
<comment type="caution">
    <text evidence="7">The sequence shown here is derived from an EMBL/GenBank/DDBJ whole genome shotgun (WGS) entry which is preliminary data.</text>
</comment>
<evidence type="ECO:0000256" key="1">
    <source>
        <dbReference type="ARBA" id="ARBA00004167"/>
    </source>
</evidence>
<feature type="transmembrane region" description="Helical" evidence="6">
    <location>
        <begin position="20"/>
        <end position="42"/>
    </location>
</feature>
<keyword evidence="4 6" id="KW-1133">Transmembrane helix</keyword>
<reference evidence="7 8" key="1">
    <citation type="journal article" date="2012" name="BMC Genomics">
        <title>Comparative genomics of bacteria in the genus Providencia isolated from wild Drosophila melanogaster.</title>
        <authorList>
            <person name="Galac M.R."/>
            <person name="Lazzaro B.P."/>
        </authorList>
    </citation>
    <scope>NUCLEOTIDE SEQUENCE [LARGE SCALE GENOMIC DNA]</scope>
    <source>
        <strain evidence="7 8">DSM 19968</strain>
    </source>
</reference>
<dbReference type="PATRIC" id="fig|1141662.3.peg.2802"/>
<evidence type="ECO:0000256" key="5">
    <source>
        <dbReference type="ARBA" id="ARBA00023136"/>
    </source>
</evidence>
<dbReference type="PANTHER" id="PTHR39583:SF3">
    <property type="entry name" value="PREPILIN PEPTIDASE-DEPENDENT PROTEIN B"/>
    <property type="match status" value="1"/>
</dbReference>
<dbReference type="Pfam" id="PF07963">
    <property type="entry name" value="N_methyl"/>
    <property type="match status" value="1"/>
</dbReference>
<keyword evidence="8" id="KW-1185">Reference proteome</keyword>
<dbReference type="GO" id="GO:0015628">
    <property type="term" value="P:protein secretion by the type II secretion system"/>
    <property type="evidence" value="ECO:0007669"/>
    <property type="project" value="TreeGrafter"/>
</dbReference>
<dbReference type="InterPro" id="IPR016419">
    <property type="entry name" value="Prepilin_Pept-dep_B_prd"/>
</dbReference>
<accession>K8WPX4</accession>
<gene>
    <name evidence="7" type="ORF">OOA_13802</name>
</gene>
<dbReference type="NCBIfam" id="NF007848">
    <property type="entry name" value="PRK10557.1"/>
    <property type="match status" value="1"/>
</dbReference>
<proteinExistence type="predicted"/>
<dbReference type="Proteomes" id="UP000009336">
    <property type="component" value="Unassembled WGS sequence"/>
</dbReference>
<keyword evidence="3 6" id="KW-0812">Transmembrane</keyword>
<dbReference type="GO" id="GO:0016020">
    <property type="term" value="C:membrane"/>
    <property type="evidence" value="ECO:0007669"/>
    <property type="project" value="UniProtKB-SubCell"/>
</dbReference>
<comment type="subcellular location">
    <subcellularLocation>
        <location evidence="1">Membrane</location>
        <topology evidence="1">Single-pass membrane protein</topology>
    </subcellularLocation>
</comment>
<dbReference type="PIRSF" id="PIRSF004525">
    <property type="entry name" value="Pilin_peptidase-dep_B_prd"/>
    <property type="match status" value="1"/>
</dbReference>
<dbReference type="NCBIfam" id="TIGR02532">
    <property type="entry name" value="IV_pilin_GFxxxE"/>
    <property type="match status" value="1"/>
</dbReference>
<dbReference type="EMBL" id="AKKL01000037">
    <property type="protein sequence ID" value="EKT58205.1"/>
    <property type="molecule type" value="Genomic_DNA"/>
</dbReference>
<evidence type="ECO:0000256" key="6">
    <source>
        <dbReference type="SAM" id="Phobius"/>
    </source>
</evidence>
<dbReference type="InterPro" id="IPR051621">
    <property type="entry name" value="T2SS_protein_J"/>
</dbReference>